<gene>
    <name evidence="2" type="ORF">A7J15_01095</name>
</gene>
<evidence type="ECO:0000256" key="1">
    <source>
        <dbReference type="SAM" id="Phobius"/>
    </source>
</evidence>
<keyword evidence="1" id="KW-0472">Membrane</keyword>
<dbReference type="STRING" id="904291.A7J15_01095"/>
<keyword evidence="2" id="KW-0378">Hydrolase</keyword>
<proteinExistence type="predicted"/>
<comment type="caution">
    <text evidence="2">The sequence shown here is derived from an EMBL/GenBank/DDBJ whole genome shotgun (WGS) entry which is preliminary data.</text>
</comment>
<feature type="transmembrane region" description="Helical" evidence="1">
    <location>
        <begin position="85"/>
        <end position="111"/>
    </location>
</feature>
<dbReference type="AlphaFoldDB" id="A0A1B9NGX1"/>
<dbReference type="InterPro" id="IPR025327">
    <property type="entry name" value="DUF4233"/>
</dbReference>
<dbReference type="Proteomes" id="UP000093355">
    <property type="component" value="Unassembled WGS sequence"/>
</dbReference>
<keyword evidence="3" id="KW-1185">Reference proteome</keyword>
<organism evidence="2 3">
    <name type="scientific">Microbacterium sediminis</name>
    <dbReference type="NCBI Taxonomy" id="904291"/>
    <lineage>
        <taxon>Bacteria</taxon>
        <taxon>Bacillati</taxon>
        <taxon>Actinomycetota</taxon>
        <taxon>Actinomycetes</taxon>
        <taxon>Micrococcales</taxon>
        <taxon>Microbacteriaceae</taxon>
        <taxon>Microbacterium</taxon>
    </lineage>
</organism>
<keyword evidence="1" id="KW-0812">Transmembrane</keyword>
<name>A0A1B9NGX1_9MICO</name>
<protein>
    <submittedName>
        <fullName evidence="2">Allophanate hydrolase</fullName>
    </submittedName>
</protein>
<feature type="transmembrane region" description="Helical" evidence="1">
    <location>
        <begin position="21"/>
        <end position="44"/>
    </location>
</feature>
<dbReference type="EMBL" id="LXMD01000012">
    <property type="protein sequence ID" value="OCG75848.1"/>
    <property type="molecule type" value="Genomic_DNA"/>
</dbReference>
<reference evidence="2 3" key="1">
    <citation type="submission" date="2016-05" db="EMBL/GenBank/DDBJ databases">
        <authorList>
            <person name="Lavstsen T."/>
            <person name="Jespersen J.S."/>
        </authorList>
    </citation>
    <scope>NUCLEOTIDE SEQUENCE [LARGE SCALE GENOMIC DNA]</scope>
    <source>
        <strain evidence="2 3">YLB-01</strain>
    </source>
</reference>
<sequence length="131" mass="14045">MERMSTPRPRRYRPLQEKLGQVVLVFEAIVVFLGGLTIHGLGALPDGVPSWWGIVAGSVVAVLMFATSGLLRWPWGYAVGWALQAVVALGAFLVPAILLIALIFGGMWAYATIGGARIERRVAAQRAGTSD</sequence>
<dbReference type="Pfam" id="PF14017">
    <property type="entry name" value="DUF4233"/>
    <property type="match status" value="1"/>
</dbReference>
<evidence type="ECO:0000313" key="2">
    <source>
        <dbReference type="EMBL" id="OCG75848.1"/>
    </source>
</evidence>
<feature type="transmembrane region" description="Helical" evidence="1">
    <location>
        <begin position="50"/>
        <end position="73"/>
    </location>
</feature>
<evidence type="ECO:0000313" key="3">
    <source>
        <dbReference type="Proteomes" id="UP000093355"/>
    </source>
</evidence>
<accession>A0A1B9NGX1</accession>
<dbReference type="GO" id="GO:0016787">
    <property type="term" value="F:hydrolase activity"/>
    <property type="evidence" value="ECO:0007669"/>
    <property type="project" value="UniProtKB-KW"/>
</dbReference>
<keyword evidence="1" id="KW-1133">Transmembrane helix</keyword>